<dbReference type="Proteomes" id="UP001551189">
    <property type="component" value="Unassembled WGS sequence"/>
</dbReference>
<evidence type="ECO:0000313" key="3">
    <source>
        <dbReference type="Proteomes" id="UP001551189"/>
    </source>
</evidence>
<sequence>MHNEAPQAPQAPQMYAADPRLAPNAVNVTPSAVPVAAPIAVEDASPAEGAAERGDRPVPLPPPPLRPCRPDFRDGCYRVTFRPAQASLPHLVGTLRVDRKAPAAGPDGVIVSGDLYRQPPSLVPDQGSGDGAAGPGGAALTGGGQSVAAAASRPGAASPLLPRIPVFPRDRYHSYLKATRLVVPLFGLPGRPCQVTLDVDEFDYTQPPAGSFKGSFPSSPSRSLRFVLTRVPGSPLPLPGLGGPRFEGRVFEGDVLRGTVTLTWVSSFLRRAVLEIDTLRGAVGPQPVPAASGSGTEFFDTVYATAGWDLSIDRVEAQVDIPVPVGVNPTACWSAANLHALMSGVRKSSTDLDAEWRTHLVVVPAALGCSRGVMYDQIGVPREGSASFSDDGYPSSDSSNFGMAENQRQRDFPRAYLRSATHEVTHAFNQIHQETETAADNSIMTTTPSVADVLGGPATGAPGVFPDQINLGFNPTVRNHLAHMPDPVVRPGGWPFASWFPAGAPQASDRNLFRSDELDFEVWAEAGRVPLGAPVTVSWRLTNTSQGELVVPNDLRMEALFATMSCLDESGEERPVRPFVITCESAKLAPLAPGESLGAEYRVFWSSDGFPLERPGRHTLTVTVGWSAGGVPVGVTGSCEVWVDRPTTDAENRDAALVMHPEVGKWVVLGGGAYHLPEAVDRLRTLDAAGAPSVAGATDTDRSRVADAFAELSLMPSPTDVKNGGNGNGNGNGIGNGEADGR</sequence>
<evidence type="ECO:0000313" key="2">
    <source>
        <dbReference type="EMBL" id="MEU6806077.1"/>
    </source>
</evidence>
<dbReference type="RefSeq" id="WP_359701476.1">
    <property type="nucleotide sequence ID" value="NZ_JBEYXT010000265.1"/>
</dbReference>
<evidence type="ECO:0000256" key="1">
    <source>
        <dbReference type="SAM" id="MobiDB-lite"/>
    </source>
</evidence>
<reference evidence="2 3" key="1">
    <citation type="submission" date="2024-06" db="EMBL/GenBank/DDBJ databases">
        <title>The Natural Products Discovery Center: Release of the First 8490 Sequenced Strains for Exploring Actinobacteria Biosynthetic Diversity.</title>
        <authorList>
            <person name="Kalkreuter E."/>
            <person name="Kautsar S.A."/>
            <person name="Yang D."/>
            <person name="Bader C.D."/>
            <person name="Teijaro C.N."/>
            <person name="Fluegel L."/>
            <person name="Davis C.M."/>
            <person name="Simpson J.R."/>
            <person name="Lauterbach L."/>
            <person name="Steele A.D."/>
            <person name="Gui C."/>
            <person name="Meng S."/>
            <person name="Li G."/>
            <person name="Viehrig K."/>
            <person name="Ye F."/>
            <person name="Su P."/>
            <person name="Kiefer A.F."/>
            <person name="Nichols A."/>
            <person name="Cepeda A.J."/>
            <person name="Yan W."/>
            <person name="Fan B."/>
            <person name="Jiang Y."/>
            <person name="Adhikari A."/>
            <person name="Zheng C.-J."/>
            <person name="Schuster L."/>
            <person name="Cowan T.M."/>
            <person name="Smanski M.J."/>
            <person name="Chevrette M.G."/>
            <person name="De Carvalho L.P.S."/>
            <person name="Shen B."/>
        </authorList>
    </citation>
    <scope>NUCLEOTIDE SEQUENCE [LARGE SCALE GENOMIC DNA]</scope>
    <source>
        <strain evidence="2 3">NPDC046851</strain>
    </source>
</reference>
<feature type="compositionally biased region" description="Gly residues" evidence="1">
    <location>
        <begin position="128"/>
        <end position="145"/>
    </location>
</feature>
<feature type="compositionally biased region" description="Gly residues" evidence="1">
    <location>
        <begin position="724"/>
        <end position="742"/>
    </location>
</feature>
<protein>
    <submittedName>
        <fullName evidence="2">Uncharacterized protein</fullName>
    </submittedName>
</protein>
<feature type="compositionally biased region" description="Pro residues" evidence="1">
    <location>
        <begin position="58"/>
        <end position="67"/>
    </location>
</feature>
<feature type="region of interest" description="Disordered" evidence="1">
    <location>
        <begin position="119"/>
        <end position="154"/>
    </location>
</feature>
<feature type="region of interest" description="Disordered" evidence="1">
    <location>
        <begin position="716"/>
        <end position="742"/>
    </location>
</feature>
<organism evidence="2 3">
    <name type="scientific">Streptomyces neyagawaensis</name>
    <dbReference type="NCBI Taxonomy" id="42238"/>
    <lineage>
        <taxon>Bacteria</taxon>
        <taxon>Bacillati</taxon>
        <taxon>Actinomycetota</taxon>
        <taxon>Actinomycetes</taxon>
        <taxon>Kitasatosporales</taxon>
        <taxon>Streptomycetaceae</taxon>
        <taxon>Streptomyces</taxon>
    </lineage>
</organism>
<comment type="caution">
    <text evidence="2">The sequence shown here is derived from an EMBL/GenBank/DDBJ whole genome shotgun (WGS) entry which is preliminary data.</text>
</comment>
<feature type="region of interest" description="Disordered" evidence="1">
    <location>
        <begin position="44"/>
        <end position="69"/>
    </location>
</feature>
<proteinExistence type="predicted"/>
<dbReference type="EMBL" id="JBEYXT010000265">
    <property type="protein sequence ID" value="MEU6806077.1"/>
    <property type="molecule type" value="Genomic_DNA"/>
</dbReference>
<accession>A0ABV3B9E0</accession>
<keyword evidence="3" id="KW-1185">Reference proteome</keyword>
<name>A0ABV3B9E0_9ACTN</name>
<gene>
    <name evidence="2" type="ORF">ABZ931_34555</name>
</gene>